<reference evidence="2" key="1">
    <citation type="journal article" date="1994" name="Yeast">
        <title>DNA sequencing of a 36.2 kb fragment located between the FAS1 and LAP loci of chromosome XI of Saccharomyces cerevisiae.</title>
        <authorList>
            <person name="Vandenbol M."/>
            <person name="Bolle P."/>
            <person name="Dion C."/>
            <person name="Portetelle D."/>
            <person name="Hilger F."/>
        </authorList>
    </citation>
    <scope>NUCLEOTIDE SEQUENCE</scope>
    <source>
        <strain evidence="2">S288C</strain>
    </source>
</reference>
<evidence type="ECO:0008006" key="3">
    <source>
        <dbReference type="Google" id="ProtNLM"/>
    </source>
</evidence>
<organism evidence="2">
    <name type="scientific">Saccharomyces cerevisiae</name>
    <name type="common">Baker's yeast</name>
    <dbReference type="NCBI Taxonomy" id="4932"/>
    <lineage>
        <taxon>Eukaryota</taxon>
        <taxon>Fungi</taxon>
        <taxon>Dikarya</taxon>
        <taxon>Ascomycota</taxon>
        <taxon>Saccharomycotina</taxon>
        <taxon>Saccharomycetes</taxon>
        <taxon>Saccharomycetales</taxon>
        <taxon>Saccharomycetaceae</taxon>
        <taxon>Saccharomyces</taxon>
    </lineage>
</organism>
<keyword evidence="1" id="KW-0732">Signal</keyword>
<sequence>MHLKYLLLILSVLCVLHEPDRHICHLISQFLRPHMKAFRHLHLHLRWRFPSLRYHATVFFGEIQIVMYQVYVLYPLSSKVQSISVQGTTLLHRNPQFSVHEPKECLLV</sequence>
<protein>
    <recommendedName>
        <fullName evidence="3">Secreted protein</fullName>
    </recommendedName>
</protein>
<name>E9PAC9_YEASX</name>
<evidence type="ECO:0000256" key="1">
    <source>
        <dbReference type="SAM" id="SignalP"/>
    </source>
</evidence>
<evidence type="ECO:0000313" key="2">
    <source>
        <dbReference type="EMBL" id="CAA81513.1"/>
    </source>
</evidence>
<accession>E9PAC9</accession>
<proteinExistence type="predicted"/>
<dbReference type="AlphaFoldDB" id="E9PAC9"/>
<dbReference type="EMBL" id="Z26878">
    <property type="protein sequence ID" value="CAA81513.1"/>
    <property type="molecule type" value="Genomic_DNA"/>
</dbReference>
<feature type="signal peptide" evidence="1">
    <location>
        <begin position="1"/>
        <end position="17"/>
    </location>
</feature>
<feature type="chain" id="PRO_5003242769" description="Secreted protein" evidence="1">
    <location>
        <begin position="18"/>
        <end position="108"/>
    </location>
</feature>